<dbReference type="Proteomes" id="UP000244880">
    <property type="component" value="Unassembled WGS sequence"/>
</dbReference>
<reference evidence="1 2" key="1">
    <citation type="submission" date="2018-03" db="EMBL/GenBank/DDBJ databases">
        <authorList>
            <person name="Keele B.F."/>
        </authorList>
    </citation>
    <scope>NUCLEOTIDE SEQUENCE [LARGE SCALE GENOMIC DNA]</scope>
    <source>
        <strain evidence="1 2">CECT 8599</strain>
    </source>
</reference>
<name>A0A2R8BGZ8_9RHOB</name>
<protein>
    <submittedName>
        <fullName evidence="1">Uncharacterized protein</fullName>
    </submittedName>
</protein>
<gene>
    <name evidence="1" type="ORF">ASD8599_03004</name>
</gene>
<proteinExistence type="predicted"/>
<accession>A0A2R8BGZ8</accession>
<dbReference type="AlphaFoldDB" id="A0A2R8BGZ8"/>
<organism evidence="1 2">
    <name type="scientific">Ascidiaceihabitans donghaensis</name>
    <dbReference type="NCBI Taxonomy" id="1510460"/>
    <lineage>
        <taxon>Bacteria</taxon>
        <taxon>Pseudomonadati</taxon>
        <taxon>Pseudomonadota</taxon>
        <taxon>Alphaproteobacteria</taxon>
        <taxon>Rhodobacterales</taxon>
        <taxon>Paracoccaceae</taxon>
        <taxon>Ascidiaceihabitans</taxon>
    </lineage>
</organism>
<sequence>MCITFLARRDCRFSNPRNGWQVFNSIGVPPRESAPDCAKTGSAVRSVAFSRASPDRRYGVKLRTKHHIAFAFMASQQVDVELSCVNLQSDVTYNLRQRKPVL</sequence>
<evidence type="ECO:0000313" key="2">
    <source>
        <dbReference type="Proteomes" id="UP000244880"/>
    </source>
</evidence>
<keyword evidence="2" id="KW-1185">Reference proteome</keyword>
<evidence type="ECO:0000313" key="1">
    <source>
        <dbReference type="EMBL" id="SPH22260.1"/>
    </source>
</evidence>
<dbReference type="EMBL" id="OMOR01000001">
    <property type="protein sequence ID" value="SPH22260.1"/>
    <property type="molecule type" value="Genomic_DNA"/>
</dbReference>